<dbReference type="EMBL" id="JAMXQU010000004">
    <property type="protein sequence ID" value="MCO6159987.1"/>
    <property type="molecule type" value="Genomic_DNA"/>
</dbReference>
<keyword evidence="1" id="KW-1133">Transmembrane helix</keyword>
<dbReference type="RefSeq" id="WP_252849235.1">
    <property type="nucleotide sequence ID" value="NZ_BAPW01000010.1"/>
</dbReference>
<accession>A0ABT1CGK6</accession>
<comment type="caution">
    <text evidence="2">The sequence shown here is derived from an EMBL/GenBank/DDBJ whole genome shotgun (WGS) entry which is preliminary data.</text>
</comment>
<sequence>MTSRIALLAIRTSLWAICLLLAAMGLLRHFWPSHIGLFVFADHRLAFGILSDTTGGADLMGAFVTPVCLGCAALLYLVLDDASRTA</sequence>
<reference evidence="2 3" key="1">
    <citation type="submission" date="2022-06" db="EMBL/GenBank/DDBJ databases">
        <title>Whole-genome of Asaia lannensis strain LMG 27011T.</title>
        <authorList>
            <person name="Sombolestani A."/>
        </authorList>
    </citation>
    <scope>NUCLEOTIDE SEQUENCE [LARGE SCALE GENOMIC DNA]</scope>
    <source>
        <strain evidence="2 3">NBRC 102526</strain>
    </source>
</reference>
<feature type="transmembrane region" description="Helical" evidence="1">
    <location>
        <begin position="59"/>
        <end position="79"/>
    </location>
</feature>
<protein>
    <submittedName>
        <fullName evidence="2">Uncharacterized protein</fullName>
    </submittedName>
</protein>
<keyword evidence="1" id="KW-0472">Membrane</keyword>
<proteinExistence type="predicted"/>
<organism evidence="2 3">
    <name type="scientific">Asaia lannensis NBRC 102526</name>
    <dbReference type="NCBI Taxonomy" id="1307926"/>
    <lineage>
        <taxon>Bacteria</taxon>
        <taxon>Pseudomonadati</taxon>
        <taxon>Pseudomonadota</taxon>
        <taxon>Alphaproteobacteria</taxon>
        <taxon>Acetobacterales</taxon>
        <taxon>Acetobacteraceae</taxon>
        <taxon>Asaia</taxon>
    </lineage>
</organism>
<dbReference type="Proteomes" id="UP001523401">
    <property type="component" value="Unassembled WGS sequence"/>
</dbReference>
<keyword evidence="1" id="KW-0812">Transmembrane</keyword>
<feature type="transmembrane region" description="Helical" evidence="1">
    <location>
        <begin position="12"/>
        <end position="31"/>
    </location>
</feature>
<name>A0ABT1CGK6_9PROT</name>
<evidence type="ECO:0000313" key="3">
    <source>
        <dbReference type="Proteomes" id="UP001523401"/>
    </source>
</evidence>
<keyword evidence="3" id="KW-1185">Reference proteome</keyword>
<evidence type="ECO:0000313" key="2">
    <source>
        <dbReference type="EMBL" id="MCO6159987.1"/>
    </source>
</evidence>
<gene>
    <name evidence="2" type="ORF">NF685_08100</name>
</gene>
<evidence type="ECO:0000256" key="1">
    <source>
        <dbReference type="SAM" id="Phobius"/>
    </source>
</evidence>